<feature type="compositionally biased region" description="Polar residues" evidence="6">
    <location>
        <begin position="373"/>
        <end position="385"/>
    </location>
</feature>
<evidence type="ECO:0000256" key="4">
    <source>
        <dbReference type="ARBA" id="ARBA00022777"/>
    </source>
</evidence>
<feature type="compositionally biased region" description="Polar residues" evidence="6">
    <location>
        <begin position="419"/>
        <end position="430"/>
    </location>
</feature>
<feature type="compositionally biased region" description="Polar residues" evidence="6">
    <location>
        <begin position="446"/>
        <end position="457"/>
    </location>
</feature>
<evidence type="ECO:0000256" key="5">
    <source>
        <dbReference type="SAM" id="Coils"/>
    </source>
</evidence>
<feature type="compositionally biased region" description="Low complexity" evidence="6">
    <location>
        <begin position="902"/>
        <end position="919"/>
    </location>
</feature>
<feature type="region of interest" description="Disordered" evidence="6">
    <location>
        <begin position="893"/>
        <end position="929"/>
    </location>
</feature>
<dbReference type="Pfam" id="PF12474">
    <property type="entry name" value="PKK"/>
    <property type="match status" value="2"/>
</dbReference>
<evidence type="ECO:0000256" key="2">
    <source>
        <dbReference type="ARBA" id="ARBA00022553"/>
    </source>
</evidence>
<evidence type="ECO:0000313" key="8">
    <source>
        <dbReference type="Proteomes" id="UP000759131"/>
    </source>
</evidence>
<feature type="region of interest" description="Disordered" evidence="6">
    <location>
        <begin position="47"/>
        <end position="113"/>
    </location>
</feature>
<feature type="compositionally biased region" description="Polar residues" evidence="6">
    <location>
        <begin position="920"/>
        <end position="929"/>
    </location>
</feature>
<reference evidence="7" key="1">
    <citation type="submission" date="2020-11" db="EMBL/GenBank/DDBJ databases">
        <authorList>
            <person name="Tran Van P."/>
        </authorList>
    </citation>
    <scope>NUCLEOTIDE SEQUENCE</scope>
</reference>
<keyword evidence="4" id="KW-0418">Kinase</keyword>
<dbReference type="GO" id="GO:0004674">
    <property type="term" value="F:protein serine/threonine kinase activity"/>
    <property type="evidence" value="ECO:0007669"/>
    <property type="project" value="UniProtKB-KW"/>
</dbReference>
<feature type="region of interest" description="Disordered" evidence="6">
    <location>
        <begin position="350"/>
        <end position="389"/>
    </location>
</feature>
<feature type="non-terminal residue" evidence="7">
    <location>
        <position position="929"/>
    </location>
</feature>
<accession>A0A7R9KQF0</accession>
<evidence type="ECO:0000256" key="6">
    <source>
        <dbReference type="SAM" id="MobiDB-lite"/>
    </source>
</evidence>
<keyword evidence="1" id="KW-0723">Serine/threonine-protein kinase</keyword>
<feature type="compositionally biased region" description="Basic and acidic residues" evidence="6">
    <location>
        <begin position="58"/>
        <end position="91"/>
    </location>
</feature>
<evidence type="ECO:0000256" key="1">
    <source>
        <dbReference type="ARBA" id="ARBA00022527"/>
    </source>
</evidence>
<dbReference type="EMBL" id="OC859328">
    <property type="protein sequence ID" value="CAD7627459.1"/>
    <property type="molecule type" value="Genomic_DNA"/>
</dbReference>
<keyword evidence="8" id="KW-1185">Reference proteome</keyword>
<keyword evidence="3" id="KW-0808">Transferase</keyword>
<dbReference type="OrthoDB" id="6506126at2759"/>
<feature type="region of interest" description="Disordered" evidence="6">
    <location>
        <begin position="409"/>
        <end position="458"/>
    </location>
</feature>
<dbReference type="InterPro" id="IPR051585">
    <property type="entry name" value="STE20_Ser/Thr_Kinases"/>
</dbReference>
<dbReference type="PANTHER" id="PTHR46538">
    <property type="entry name" value="PROTEIN KINASE DOMAIN-CONTAINING PROTEIN"/>
    <property type="match status" value="1"/>
</dbReference>
<dbReference type="PANTHER" id="PTHR46538:SF3">
    <property type="entry name" value="PROTEIN KINASE DOMAIN-CONTAINING PROTEIN"/>
    <property type="match status" value="1"/>
</dbReference>
<gene>
    <name evidence="7" type="ORF">OSB1V03_LOCUS7885</name>
</gene>
<dbReference type="EMBL" id="CAJPIZ010004753">
    <property type="protein sequence ID" value="CAG2107889.1"/>
    <property type="molecule type" value="Genomic_DNA"/>
</dbReference>
<dbReference type="Proteomes" id="UP000759131">
    <property type="component" value="Unassembled WGS sequence"/>
</dbReference>
<name>A0A7R9KQF0_9ACAR</name>
<dbReference type="AlphaFoldDB" id="A0A7R9KQF0"/>
<feature type="coiled-coil region" evidence="5">
    <location>
        <begin position="495"/>
        <end position="595"/>
    </location>
</feature>
<proteinExistence type="predicted"/>
<dbReference type="InterPro" id="IPR022165">
    <property type="entry name" value="PKK"/>
</dbReference>
<organism evidence="7">
    <name type="scientific">Medioppia subpectinata</name>
    <dbReference type="NCBI Taxonomy" id="1979941"/>
    <lineage>
        <taxon>Eukaryota</taxon>
        <taxon>Metazoa</taxon>
        <taxon>Ecdysozoa</taxon>
        <taxon>Arthropoda</taxon>
        <taxon>Chelicerata</taxon>
        <taxon>Arachnida</taxon>
        <taxon>Acari</taxon>
        <taxon>Acariformes</taxon>
        <taxon>Sarcoptiformes</taxon>
        <taxon>Oribatida</taxon>
        <taxon>Brachypylina</taxon>
        <taxon>Oppioidea</taxon>
        <taxon>Oppiidae</taxon>
        <taxon>Medioppia</taxon>
    </lineage>
</organism>
<evidence type="ECO:0000313" key="7">
    <source>
        <dbReference type="EMBL" id="CAD7627459.1"/>
    </source>
</evidence>
<evidence type="ECO:0008006" key="9">
    <source>
        <dbReference type="Google" id="ProtNLM"/>
    </source>
</evidence>
<protein>
    <recommendedName>
        <fullName evidence="9">STE20-like serine/threonine-protein kinase</fullName>
    </recommendedName>
</protein>
<sequence>PFIKDFSDKKPILALISEYKAEVVEEVVTEENEDEIIEEPNSVRQTVIKESQINTDENEIKSTEVKEVVSKPEDSHKSVDLSKESANKAVKENAMSVTSHTPHQKRQAPKPPPMNSIIETNNYNESNVTNETSVEKVIEKPIEEQIKDNEINVEPNVEIIGTDRTETTETNQNEESLISGYEVTVSSNHSTIIKTLEDSNPDMSHVSIVTIDNNGRDVMIQTTNDETSSESDVTNSVNSYMNGSNDEVVIVRNPTSDKIVVTTEYMPSNDENVFQNETKMVKKEPETTDLTSSHNLCHSETDDTLSVHTSSSDNSANASDNKPRIKVNLNLVSETEPELYSDALAEVPKASKESAEVSQTRVDQVPTHHDSNTTKVSSSANTNLANGGAPAIKTNASALKRELSNSDSFFSVSSDKENSVTNDNQNNGSNPVVVRKRREKDMYIKKSNNTQNSAQKKTLTRTRKFMIDGVVVTTTTSKVIYGDSDKLRDDHVLRKQELRELKMLQKQENKQFQDLSFKAQFGIEQQEKRFEVEMIAMKRNYDNDLDALNRQQKQLVEKAEQQQEMDLKFASKKIRTEQERDLKQFRESMKNETKLLKQEVDLMPKDKRKDMLRVRKEKLDMDQNERERIFVESLNDSHDMSLKRLSESHRDKLALLERQFLQQKQQVQRAREAAIWELEERHLHEKHQLSKRQLKDSFFLQRHQMLVRHEKELEQVKRMNALQEDELLKRQAIERRHLPKRIRSEMKTRELMFRESLRISMANIPMSTSSDEERNKLKHFQESEKKRYKAEQLRQELKHNKQLEELRAFCESTIRDLEQIQNEKRKSLMEHETVKLKLMDDQHNQEFREWKAHLKPRKQRIEEEFMRQREEQERFYGSNMSYLNELALASSADHSSHIRHQSASGSSSCSPVSTPGSPGNEMSSQQTFH</sequence>
<keyword evidence="5" id="KW-0175">Coiled coil</keyword>
<evidence type="ECO:0000256" key="3">
    <source>
        <dbReference type="ARBA" id="ARBA00022679"/>
    </source>
</evidence>
<keyword evidence="2" id="KW-0597">Phosphoprotein</keyword>